<evidence type="ECO:0000256" key="2">
    <source>
        <dbReference type="ARBA" id="ARBA00023015"/>
    </source>
</evidence>
<dbReference type="EMBL" id="HBEN01001399">
    <property type="protein sequence ID" value="CAD8430854.1"/>
    <property type="molecule type" value="Transcribed_RNA"/>
</dbReference>
<name>A0A7S0CSZ6_MICPS</name>
<dbReference type="AlphaFoldDB" id="A0A7S0CSZ6"/>
<dbReference type="GO" id="GO:0046982">
    <property type="term" value="F:protein heterodimerization activity"/>
    <property type="evidence" value="ECO:0007669"/>
    <property type="project" value="UniProtKB-ARBA"/>
</dbReference>
<dbReference type="InterPro" id="IPR004827">
    <property type="entry name" value="bZIP"/>
</dbReference>
<dbReference type="PANTHER" id="PTHR45764">
    <property type="entry name" value="BZIP TRANSCRIPTION FACTOR 44"/>
    <property type="match status" value="1"/>
</dbReference>
<evidence type="ECO:0000313" key="8">
    <source>
        <dbReference type="EMBL" id="CAD8430854.1"/>
    </source>
</evidence>
<keyword evidence="5" id="KW-0539">Nucleus</keyword>
<keyword evidence="4" id="KW-0804">Transcription</keyword>
<evidence type="ECO:0000259" key="7">
    <source>
        <dbReference type="PROSITE" id="PS50217"/>
    </source>
</evidence>
<organism evidence="8">
    <name type="scientific">Micromonas pusilla</name>
    <name type="common">Picoplanktonic green alga</name>
    <name type="synonym">Chromulina pusilla</name>
    <dbReference type="NCBI Taxonomy" id="38833"/>
    <lineage>
        <taxon>Eukaryota</taxon>
        <taxon>Viridiplantae</taxon>
        <taxon>Chlorophyta</taxon>
        <taxon>Mamiellophyceae</taxon>
        <taxon>Mamiellales</taxon>
        <taxon>Mamiellaceae</taxon>
        <taxon>Micromonas</taxon>
    </lineage>
</organism>
<dbReference type="GO" id="GO:0003700">
    <property type="term" value="F:DNA-binding transcription factor activity"/>
    <property type="evidence" value="ECO:0007669"/>
    <property type="project" value="InterPro"/>
</dbReference>
<dbReference type="Pfam" id="PF00170">
    <property type="entry name" value="bZIP_1"/>
    <property type="match status" value="1"/>
</dbReference>
<evidence type="ECO:0000256" key="6">
    <source>
        <dbReference type="SAM" id="MobiDB-lite"/>
    </source>
</evidence>
<accession>A0A7S0CSZ6</accession>
<feature type="region of interest" description="Disordered" evidence="6">
    <location>
        <begin position="49"/>
        <end position="75"/>
    </location>
</feature>
<evidence type="ECO:0000256" key="5">
    <source>
        <dbReference type="ARBA" id="ARBA00023242"/>
    </source>
</evidence>
<gene>
    <name evidence="8" type="ORF">MSP1401_LOCUS1155</name>
</gene>
<dbReference type="GO" id="GO:0005634">
    <property type="term" value="C:nucleus"/>
    <property type="evidence" value="ECO:0007669"/>
    <property type="project" value="UniProtKB-SubCell"/>
</dbReference>
<proteinExistence type="predicted"/>
<evidence type="ECO:0000256" key="3">
    <source>
        <dbReference type="ARBA" id="ARBA00023125"/>
    </source>
</evidence>
<feature type="region of interest" description="Disordered" evidence="6">
    <location>
        <begin position="137"/>
        <end position="206"/>
    </location>
</feature>
<evidence type="ECO:0000256" key="1">
    <source>
        <dbReference type="ARBA" id="ARBA00004123"/>
    </source>
</evidence>
<dbReference type="InterPro" id="IPR046347">
    <property type="entry name" value="bZIP_sf"/>
</dbReference>
<keyword evidence="2" id="KW-0805">Transcription regulation</keyword>
<dbReference type="PROSITE" id="PS50217">
    <property type="entry name" value="BZIP"/>
    <property type="match status" value="1"/>
</dbReference>
<feature type="compositionally biased region" description="Basic and acidic residues" evidence="6">
    <location>
        <begin position="9"/>
        <end position="32"/>
    </location>
</feature>
<evidence type="ECO:0000256" key="4">
    <source>
        <dbReference type="ARBA" id="ARBA00023163"/>
    </source>
</evidence>
<reference evidence="8" key="1">
    <citation type="submission" date="2021-01" db="EMBL/GenBank/DDBJ databases">
        <authorList>
            <person name="Corre E."/>
            <person name="Pelletier E."/>
            <person name="Niang G."/>
            <person name="Scheremetjew M."/>
            <person name="Finn R."/>
            <person name="Kale V."/>
            <person name="Holt S."/>
            <person name="Cochrane G."/>
            <person name="Meng A."/>
            <person name="Brown T."/>
            <person name="Cohen L."/>
        </authorList>
    </citation>
    <scope>NUCLEOTIDE SEQUENCE</scope>
    <source>
        <strain evidence="8">CCAC1681</strain>
    </source>
</reference>
<dbReference type="CDD" id="cd14702">
    <property type="entry name" value="bZIP_plant_GBF1"/>
    <property type="match status" value="1"/>
</dbReference>
<dbReference type="PROSITE" id="PS00036">
    <property type="entry name" value="BZIP_BASIC"/>
    <property type="match status" value="1"/>
</dbReference>
<sequence>MIDPPPTDADGRAFERAAKRDTDDASFARRETSAVATKFEEDEDEAFFKHDVSEEDEEEKRKRRMVSNRESARRSRQRKLARVAELQDRCAALWSDRAQTLQNIQLMENLVNRVRHENLRLDVDAGRVAHQILLMPSANDDNAPSTRAVGIDTKRAEAERKSGSAGAKSPAAGGGAADDDDAPPHNSPDPDEEDDALLGVFAAAAA</sequence>
<feature type="region of interest" description="Disordered" evidence="6">
    <location>
        <begin position="1"/>
        <end position="34"/>
    </location>
</feature>
<dbReference type="SMART" id="SM00338">
    <property type="entry name" value="BRLZ"/>
    <property type="match status" value="1"/>
</dbReference>
<protein>
    <recommendedName>
        <fullName evidence="7">BZIP domain-containing protein</fullName>
    </recommendedName>
</protein>
<dbReference type="InterPro" id="IPR045314">
    <property type="entry name" value="bZIP_plant_GBF1"/>
</dbReference>
<dbReference type="Gene3D" id="1.20.5.170">
    <property type="match status" value="1"/>
</dbReference>
<comment type="subcellular location">
    <subcellularLocation>
        <location evidence="1">Nucleus</location>
    </subcellularLocation>
</comment>
<feature type="domain" description="BZIP" evidence="7">
    <location>
        <begin position="58"/>
        <end position="121"/>
    </location>
</feature>
<dbReference type="GO" id="GO:0003677">
    <property type="term" value="F:DNA binding"/>
    <property type="evidence" value="ECO:0007669"/>
    <property type="project" value="UniProtKB-KW"/>
</dbReference>
<dbReference type="PANTHER" id="PTHR45764:SF38">
    <property type="entry name" value="BZIP TRANSCRIPTION FACTOR 44"/>
    <property type="match status" value="1"/>
</dbReference>
<feature type="compositionally biased region" description="Basic and acidic residues" evidence="6">
    <location>
        <begin position="152"/>
        <end position="162"/>
    </location>
</feature>
<dbReference type="SUPFAM" id="SSF57959">
    <property type="entry name" value="Leucine zipper domain"/>
    <property type="match status" value="1"/>
</dbReference>
<keyword evidence="3" id="KW-0238">DNA-binding</keyword>